<comment type="caution">
    <text evidence="1">The sequence shown here is derived from an EMBL/GenBank/DDBJ whole genome shotgun (WGS) entry which is preliminary data.</text>
</comment>
<protein>
    <submittedName>
        <fullName evidence="1">Uncharacterized protein</fullName>
    </submittedName>
</protein>
<gene>
    <name evidence="1" type="ORF">CCO02nite_19340</name>
</gene>
<dbReference type="AlphaFoldDB" id="A0A511JBB0"/>
<reference evidence="1 2" key="1">
    <citation type="submission" date="2019-07" db="EMBL/GenBank/DDBJ databases">
        <title>Whole genome shotgun sequence of Cellulomonas composti NBRC 100758.</title>
        <authorList>
            <person name="Hosoyama A."/>
            <person name="Uohara A."/>
            <person name="Ohji S."/>
            <person name="Ichikawa N."/>
        </authorList>
    </citation>
    <scope>NUCLEOTIDE SEQUENCE [LARGE SCALE GENOMIC DNA]</scope>
    <source>
        <strain evidence="1 2">NBRC 100758</strain>
    </source>
</reference>
<evidence type="ECO:0000313" key="1">
    <source>
        <dbReference type="EMBL" id="GEL95276.1"/>
    </source>
</evidence>
<name>A0A511JBB0_9CELL</name>
<dbReference type="Proteomes" id="UP000321720">
    <property type="component" value="Unassembled WGS sequence"/>
</dbReference>
<organism evidence="1 2">
    <name type="scientific">Cellulomonas composti</name>
    <dbReference type="NCBI Taxonomy" id="266130"/>
    <lineage>
        <taxon>Bacteria</taxon>
        <taxon>Bacillati</taxon>
        <taxon>Actinomycetota</taxon>
        <taxon>Actinomycetes</taxon>
        <taxon>Micrococcales</taxon>
        <taxon>Cellulomonadaceae</taxon>
        <taxon>Cellulomonas</taxon>
    </lineage>
</organism>
<keyword evidence="2" id="KW-1185">Reference proteome</keyword>
<sequence length="73" mass="7297">MTPPEPVAPVAHAVRNTVGHAPTHAISPGAGLMSGPTIAWPVLVAAATIGALVDFTQQGVVLELGDGTVHVRA</sequence>
<dbReference type="EMBL" id="BJWG01000008">
    <property type="protein sequence ID" value="GEL95276.1"/>
    <property type="molecule type" value="Genomic_DNA"/>
</dbReference>
<proteinExistence type="predicted"/>
<evidence type="ECO:0000313" key="2">
    <source>
        <dbReference type="Proteomes" id="UP000321720"/>
    </source>
</evidence>
<accession>A0A511JBB0</accession>